<comment type="caution">
    <text evidence="2">The sequence shown here is derived from an EMBL/GenBank/DDBJ whole genome shotgun (WGS) entry which is preliminary data.</text>
</comment>
<reference evidence="2 3" key="1">
    <citation type="submission" date="2018-03" db="EMBL/GenBank/DDBJ databases">
        <title>Genome assembly of novel Miniimonas species PCH200.</title>
        <authorList>
            <person name="Thakur V."/>
            <person name="Kumar V."/>
            <person name="Singh D."/>
        </authorList>
    </citation>
    <scope>NUCLEOTIDE SEQUENCE [LARGE SCALE GENOMIC DNA]</scope>
    <source>
        <strain evidence="2 3">PCH200</strain>
    </source>
</reference>
<gene>
    <name evidence="2" type="ORF">C8046_15995</name>
</gene>
<dbReference type="InterPro" id="IPR011129">
    <property type="entry name" value="CSD"/>
</dbReference>
<dbReference type="SMART" id="SM00357">
    <property type="entry name" value="CSP"/>
    <property type="match status" value="1"/>
</dbReference>
<protein>
    <submittedName>
        <fullName evidence="2">Cold-shock protein</fullName>
    </submittedName>
</protein>
<sequence length="127" mass="13758">MPTGKIKFFDTDRGFGFIAGDDGTQVFLHASALPGDVTDPKPGSRVDYGVADGRKGPQALSVTMLDPVVSVSRAQRRSPDDMVAVVEDLIKLLDRASGALRKGRYPEREFSSRLASVMRVIADDFEA</sequence>
<keyword evidence="3" id="KW-1185">Reference proteome</keyword>
<evidence type="ECO:0000259" key="1">
    <source>
        <dbReference type="PROSITE" id="PS51857"/>
    </source>
</evidence>
<evidence type="ECO:0000313" key="3">
    <source>
        <dbReference type="Proteomes" id="UP000245166"/>
    </source>
</evidence>
<dbReference type="OrthoDB" id="7477356at2"/>
<dbReference type="AlphaFoldDB" id="A0A2U1ZY68"/>
<dbReference type="SUPFAM" id="SSF50249">
    <property type="entry name" value="Nucleic acid-binding proteins"/>
    <property type="match status" value="1"/>
</dbReference>
<feature type="domain" description="CSD" evidence="1">
    <location>
        <begin position="1"/>
        <end position="64"/>
    </location>
</feature>
<dbReference type="InterPro" id="IPR012340">
    <property type="entry name" value="NA-bd_OB-fold"/>
</dbReference>
<name>A0A2U1ZY68_9MICO</name>
<dbReference type="EMBL" id="PYHR01000002">
    <property type="protein sequence ID" value="PWD51921.1"/>
    <property type="molecule type" value="Genomic_DNA"/>
</dbReference>
<dbReference type="GO" id="GO:0003676">
    <property type="term" value="F:nucleic acid binding"/>
    <property type="evidence" value="ECO:0007669"/>
    <property type="project" value="InterPro"/>
</dbReference>
<dbReference type="RefSeq" id="WP_109230303.1">
    <property type="nucleotide sequence ID" value="NZ_PYHR01000002.1"/>
</dbReference>
<dbReference type="Proteomes" id="UP000245166">
    <property type="component" value="Unassembled WGS sequence"/>
</dbReference>
<evidence type="ECO:0000313" key="2">
    <source>
        <dbReference type="EMBL" id="PWD51921.1"/>
    </source>
</evidence>
<accession>A0A2U1ZY68</accession>
<dbReference type="InterPro" id="IPR002059">
    <property type="entry name" value="CSP_DNA-bd"/>
</dbReference>
<dbReference type="Gene3D" id="2.40.50.140">
    <property type="entry name" value="Nucleic acid-binding proteins"/>
    <property type="match status" value="1"/>
</dbReference>
<dbReference type="PROSITE" id="PS51857">
    <property type="entry name" value="CSD_2"/>
    <property type="match status" value="1"/>
</dbReference>
<proteinExistence type="predicted"/>
<organism evidence="2 3">
    <name type="scientific">Serinibacter arcticus</name>
    <dbReference type="NCBI Taxonomy" id="1655435"/>
    <lineage>
        <taxon>Bacteria</taxon>
        <taxon>Bacillati</taxon>
        <taxon>Actinomycetota</taxon>
        <taxon>Actinomycetes</taxon>
        <taxon>Micrococcales</taxon>
        <taxon>Beutenbergiaceae</taxon>
        <taxon>Serinibacter</taxon>
    </lineage>
</organism>
<dbReference type="PRINTS" id="PR00050">
    <property type="entry name" value="COLDSHOCK"/>
</dbReference>
<dbReference type="Pfam" id="PF00313">
    <property type="entry name" value="CSD"/>
    <property type="match status" value="1"/>
</dbReference>